<evidence type="ECO:0000313" key="2">
    <source>
        <dbReference type="EMBL" id="KAK0428193.1"/>
    </source>
</evidence>
<dbReference type="PANTHER" id="PTHR22744:SF13">
    <property type="entry name" value="BTB DOMAIN-CONTAINING PROTEIN"/>
    <property type="match status" value="1"/>
</dbReference>
<evidence type="ECO:0000259" key="1">
    <source>
        <dbReference type="Pfam" id="PF00651"/>
    </source>
</evidence>
<proteinExistence type="predicted"/>
<sequence length="344" mass="39020">MSVPENQHLHLQCAALAALVVNMANISLRFRIEGEGDNGSFFSRSVEAEEIEWVIDGKGCSILDASYDDQKEVVSSIRFVCAPKNLHEGTILWKCVAKGNISIWQNDPNKRVYRFWADSFYTFCLSKYVKCFKFTLGDIRDVLEFPTTELNLEANISHLEVTVIDISKEKNQLIRNPSDAVAVVVEDKDMGKEKVKQGYISIQLLSLESEYFRVMFNSDFNEKVTGLYSACDFDSSQFLHFLAIIHDLDNEISKYSVQFLLQMGDFYGCRKVIARCEEALKNGIEGVSPTDIFKLASRYALLSVLVEAVRATSVEQLKMIVKKHEHLDFCAAARELILERLCCA</sequence>
<dbReference type="InterPro" id="IPR011333">
    <property type="entry name" value="SKP1/BTB/POZ_sf"/>
</dbReference>
<dbReference type="Gene3D" id="3.30.710.10">
    <property type="entry name" value="Potassium Channel Kv1.1, Chain A"/>
    <property type="match status" value="1"/>
</dbReference>
<dbReference type="AlphaFoldDB" id="A0AA39MBX8"/>
<dbReference type="InterPro" id="IPR000210">
    <property type="entry name" value="BTB/POZ_dom"/>
</dbReference>
<dbReference type="PANTHER" id="PTHR22744">
    <property type="entry name" value="HELIX LOOP HELIX PROTEIN 21-RELATED"/>
    <property type="match status" value="1"/>
</dbReference>
<reference evidence="2" key="1">
    <citation type="submission" date="2023-06" db="EMBL/GenBank/DDBJ databases">
        <title>Genomic analysis of the entomopathogenic nematode Steinernema hermaphroditum.</title>
        <authorList>
            <person name="Schwarz E.M."/>
            <person name="Heppert J.K."/>
            <person name="Baniya A."/>
            <person name="Schwartz H.T."/>
            <person name="Tan C.-H."/>
            <person name="Antoshechkin I."/>
            <person name="Sternberg P.W."/>
            <person name="Goodrich-Blair H."/>
            <person name="Dillman A.R."/>
        </authorList>
    </citation>
    <scope>NUCLEOTIDE SEQUENCE</scope>
    <source>
        <strain evidence="2">PS9179</strain>
        <tissue evidence="2">Whole animal</tissue>
    </source>
</reference>
<feature type="domain" description="BTB" evidence="1">
    <location>
        <begin position="204"/>
        <end position="282"/>
    </location>
</feature>
<gene>
    <name evidence="2" type="ORF">QR680_010666</name>
</gene>
<accession>A0AA39MBX8</accession>
<dbReference type="EMBL" id="JAUCMV010000001">
    <property type="protein sequence ID" value="KAK0428193.1"/>
    <property type="molecule type" value="Genomic_DNA"/>
</dbReference>
<evidence type="ECO:0000313" key="3">
    <source>
        <dbReference type="Proteomes" id="UP001175271"/>
    </source>
</evidence>
<organism evidence="2 3">
    <name type="scientific">Steinernema hermaphroditum</name>
    <dbReference type="NCBI Taxonomy" id="289476"/>
    <lineage>
        <taxon>Eukaryota</taxon>
        <taxon>Metazoa</taxon>
        <taxon>Ecdysozoa</taxon>
        <taxon>Nematoda</taxon>
        <taxon>Chromadorea</taxon>
        <taxon>Rhabditida</taxon>
        <taxon>Tylenchina</taxon>
        <taxon>Panagrolaimomorpha</taxon>
        <taxon>Strongyloidoidea</taxon>
        <taxon>Steinernematidae</taxon>
        <taxon>Steinernema</taxon>
    </lineage>
</organism>
<name>A0AA39MBX8_9BILA</name>
<dbReference type="SUPFAM" id="SSF54695">
    <property type="entry name" value="POZ domain"/>
    <property type="match status" value="1"/>
</dbReference>
<comment type="caution">
    <text evidence="2">The sequence shown here is derived from an EMBL/GenBank/DDBJ whole genome shotgun (WGS) entry which is preliminary data.</text>
</comment>
<protein>
    <recommendedName>
        <fullName evidence="1">BTB domain-containing protein</fullName>
    </recommendedName>
</protein>
<dbReference type="Proteomes" id="UP001175271">
    <property type="component" value="Unassembled WGS sequence"/>
</dbReference>
<keyword evidence="3" id="KW-1185">Reference proteome</keyword>
<dbReference type="Pfam" id="PF00651">
    <property type="entry name" value="BTB"/>
    <property type="match status" value="1"/>
</dbReference>